<organism evidence="2 3">
    <name type="scientific">Acidianus brierleyi</name>
    <dbReference type="NCBI Taxonomy" id="41673"/>
    <lineage>
        <taxon>Archaea</taxon>
        <taxon>Thermoproteota</taxon>
        <taxon>Thermoprotei</taxon>
        <taxon>Sulfolobales</taxon>
        <taxon>Sulfolobaceae</taxon>
        <taxon>Acidianus</taxon>
    </lineage>
</organism>
<dbReference type="AlphaFoldDB" id="A0A2U9IHK0"/>
<reference evidence="2 3" key="1">
    <citation type="submission" date="2018-05" db="EMBL/GenBank/DDBJ databases">
        <title>Complete Genome Sequences of Extremely Thermoacidophilic, Metal-Mobilizing Type-Strain Members of the Archaeal Family Sulfolobaceae: Acidianus brierleyi DSM-1651T, Acidianus sulfidivorans DSM-18786T, Metallosphaera hakonensis DSM-7519T, and Metallosphaera prunae DSM-10039T.</title>
        <authorList>
            <person name="Counts J.A."/>
            <person name="Kelly R.M."/>
        </authorList>
    </citation>
    <scope>NUCLEOTIDE SEQUENCE [LARGE SCALE GENOMIC DNA]</scope>
    <source>
        <strain evidence="2 3">DSM 1651</strain>
    </source>
</reference>
<sequence>MRIGMLIFSIGIVLLSLSMININIPVNHTVLITKPYSMSVPNVAKGYIILINNDSNVSLTVRVIHNGVNIYKIPKVLKLTSGNWEFSIFSESYTQKVRQTVNETVHLPCGNVTQEKIVTNLKEINTTRPIYPAMIKIEITQMNLVNNKNSIEIMGIAMIILGLSIYILEKKNIIFF</sequence>
<accession>A0A2U9IHK0</accession>
<protein>
    <submittedName>
        <fullName evidence="2">Uncharacterized protein</fullName>
    </submittedName>
</protein>
<proteinExistence type="predicted"/>
<dbReference type="RefSeq" id="WP_110271396.1">
    <property type="nucleotide sequence ID" value="NZ_CP029289.2"/>
</dbReference>
<keyword evidence="1" id="KW-0472">Membrane</keyword>
<name>A0A2U9IHK0_9CREN</name>
<dbReference type="EMBL" id="CP029289">
    <property type="protein sequence ID" value="AWR95518.1"/>
    <property type="molecule type" value="Genomic_DNA"/>
</dbReference>
<feature type="transmembrane region" description="Helical" evidence="1">
    <location>
        <begin position="151"/>
        <end position="168"/>
    </location>
</feature>
<dbReference type="OrthoDB" id="34758at2157"/>
<evidence type="ECO:0000313" key="3">
    <source>
        <dbReference type="Proteomes" id="UP000248044"/>
    </source>
</evidence>
<keyword evidence="3" id="KW-1185">Reference proteome</keyword>
<evidence type="ECO:0000313" key="2">
    <source>
        <dbReference type="EMBL" id="AWR95518.1"/>
    </source>
</evidence>
<dbReference type="KEGG" id="abri:DFR85_13895"/>
<keyword evidence="1" id="KW-0812">Transmembrane</keyword>
<gene>
    <name evidence="2" type="ORF">DFR85_13895</name>
</gene>
<dbReference type="GeneID" id="36833269"/>
<dbReference type="Proteomes" id="UP000248044">
    <property type="component" value="Chromosome"/>
</dbReference>
<keyword evidence="1" id="KW-1133">Transmembrane helix</keyword>
<evidence type="ECO:0000256" key="1">
    <source>
        <dbReference type="SAM" id="Phobius"/>
    </source>
</evidence>